<dbReference type="Gene3D" id="3.40.50.2300">
    <property type="match status" value="1"/>
</dbReference>
<dbReference type="PANTHER" id="PTHR44591:SF3">
    <property type="entry name" value="RESPONSE REGULATORY DOMAIN-CONTAINING PROTEIN"/>
    <property type="match status" value="1"/>
</dbReference>
<dbReference type="PROSITE" id="PS50110">
    <property type="entry name" value="RESPONSE_REGULATORY"/>
    <property type="match status" value="1"/>
</dbReference>
<feature type="modified residue" description="4-aspartylphosphate" evidence="2">
    <location>
        <position position="52"/>
    </location>
</feature>
<dbReference type="InterPro" id="IPR011006">
    <property type="entry name" value="CheY-like_superfamily"/>
</dbReference>
<name>A0A7Z7BLV0_9BURK</name>
<keyword evidence="5" id="KW-1185">Reference proteome</keyword>
<evidence type="ECO:0000313" key="4">
    <source>
        <dbReference type="EMBL" id="SDJ55296.1"/>
    </source>
</evidence>
<accession>A0A7Z7BLV0</accession>
<feature type="domain" description="Response regulatory" evidence="3">
    <location>
        <begin position="3"/>
        <end position="114"/>
    </location>
</feature>
<dbReference type="Proteomes" id="UP000198900">
    <property type="component" value="Unassembled WGS sequence"/>
</dbReference>
<proteinExistence type="predicted"/>
<dbReference type="EMBL" id="FNDI01000062">
    <property type="protein sequence ID" value="SDJ55296.1"/>
    <property type="molecule type" value="Genomic_DNA"/>
</dbReference>
<comment type="caution">
    <text evidence="4">The sequence shown here is derived from an EMBL/GenBank/DDBJ whole genome shotgun (WGS) entry which is preliminary data.</text>
</comment>
<dbReference type="InterPro" id="IPR050595">
    <property type="entry name" value="Bact_response_regulator"/>
</dbReference>
<dbReference type="GO" id="GO:0000160">
    <property type="term" value="P:phosphorelay signal transduction system"/>
    <property type="evidence" value="ECO:0007669"/>
    <property type="project" value="InterPro"/>
</dbReference>
<gene>
    <name evidence="4" type="ORF">SAMN04487926_16218</name>
</gene>
<dbReference type="SUPFAM" id="SSF52172">
    <property type="entry name" value="CheY-like"/>
    <property type="match status" value="1"/>
</dbReference>
<dbReference type="SMART" id="SM00448">
    <property type="entry name" value="REC"/>
    <property type="match status" value="1"/>
</dbReference>
<dbReference type="Pfam" id="PF00072">
    <property type="entry name" value="Response_reg"/>
    <property type="match status" value="1"/>
</dbReference>
<protein>
    <submittedName>
        <fullName evidence="4">Response regulator receiver domain-containing protein</fullName>
    </submittedName>
</protein>
<dbReference type="RefSeq" id="WP_091790600.1">
    <property type="nucleotide sequence ID" value="NZ_FNDI01000062.1"/>
</dbReference>
<keyword evidence="1 2" id="KW-0597">Phosphoprotein</keyword>
<evidence type="ECO:0000256" key="2">
    <source>
        <dbReference type="PROSITE-ProRule" id="PRU00169"/>
    </source>
</evidence>
<dbReference type="InterPro" id="IPR001789">
    <property type="entry name" value="Sig_transdc_resp-reg_receiver"/>
</dbReference>
<evidence type="ECO:0000313" key="5">
    <source>
        <dbReference type="Proteomes" id="UP000198900"/>
    </source>
</evidence>
<evidence type="ECO:0000259" key="3">
    <source>
        <dbReference type="PROSITE" id="PS50110"/>
    </source>
</evidence>
<dbReference type="AlphaFoldDB" id="A0A7Z7BLV0"/>
<sequence>MTTLLLVEDDPDMREPLQLLLEDAGYRVIVAEDGAAALTAMGSLRPDAVVTDWSMPVMDGVALCRRMRQEARLATVPVVLMSASSQPPGVAWWDVFLPKPVSIDQVEQALHTLLGSSNDGRVGEQGDTGDEQ</sequence>
<dbReference type="CDD" id="cd17546">
    <property type="entry name" value="REC_hyHK_CKI1_RcsC-like"/>
    <property type="match status" value="1"/>
</dbReference>
<dbReference type="PANTHER" id="PTHR44591">
    <property type="entry name" value="STRESS RESPONSE REGULATOR PROTEIN 1"/>
    <property type="match status" value="1"/>
</dbReference>
<organism evidence="4 5">
    <name type="scientific">Paraburkholderia steynii</name>
    <dbReference type="NCBI Taxonomy" id="1245441"/>
    <lineage>
        <taxon>Bacteria</taxon>
        <taxon>Pseudomonadati</taxon>
        <taxon>Pseudomonadota</taxon>
        <taxon>Betaproteobacteria</taxon>
        <taxon>Burkholderiales</taxon>
        <taxon>Burkholderiaceae</taxon>
        <taxon>Paraburkholderia</taxon>
    </lineage>
</organism>
<evidence type="ECO:0000256" key="1">
    <source>
        <dbReference type="ARBA" id="ARBA00022553"/>
    </source>
</evidence>
<reference evidence="4" key="1">
    <citation type="submission" date="2016-10" db="EMBL/GenBank/DDBJ databases">
        <authorList>
            <person name="Varghese N."/>
            <person name="Submissions S."/>
        </authorList>
    </citation>
    <scope>NUCLEOTIDE SEQUENCE [LARGE SCALE GENOMIC DNA]</scope>
    <source>
        <strain evidence="4">YR281</strain>
    </source>
</reference>